<keyword evidence="1" id="KW-1185">Reference proteome</keyword>
<dbReference type="GeneID" id="111309925"/>
<sequence length="230" mass="24984">MAANSTLLAIQFVAGVPAPRCHLRRNLVTKTPETTIMAVNPALQHEASVLVSPPCQLHRNSVSTKRNKTTVAAYPKVIDIVSAGIPFSTLGELSNLSGQTVSLDDKDIWEGYRSGNFPKSIITGEVGEFQHSAESAGKIIGSVGALAYKLDEKIKWIIAWSNPQNELNKVYTEILEETADWEQIKTSLEQDGQAKYTDTKFGYLSEVEIDPISGTPTMKAKLSPVAKPAS</sequence>
<dbReference type="Gene3D" id="2.60.270.50">
    <property type="match status" value="1"/>
</dbReference>
<dbReference type="InterPro" id="IPR049065">
    <property type="entry name" value="Nakanori"/>
</dbReference>
<name>A0A6P6AIP5_DURZI</name>
<evidence type="ECO:0000313" key="1">
    <source>
        <dbReference type="Proteomes" id="UP000515121"/>
    </source>
</evidence>
<organism evidence="1 2">
    <name type="scientific">Durio zibethinus</name>
    <name type="common">Durian</name>
    <dbReference type="NCBI Taxonomy" id="66656"/>
    <lineage>
        <taxon>Eukaryota</taxon>
        <taxon>Viridiplantae</taxon>
        <taxon>Streptophyta</taxon>
        <taxon>Embryophyta</taxon>
        <taxon>Tracheophyta</taxon>
        <taxon>Spermatophyta</taxon>
        <taxon>Magnoliopsida</taxon>
        <taxon>eudicotyledons</taxon>
        <taxon>Gunneridae</taxon>
        <taxon>Pentapetalae</taxon>
        <taxon>rosids</taxon>
        <taxon>malvids</taxon>
        <taxon>Malvales</taxon>
        <taxon>Malvaceae</taxon>
        <taxon>Helicteroideae</taxon>
        <taxon>Durio</taxon>
    </lineage>
</organism>
<dbReference type="AlphaFoldDB" id="A0A6P6AIP5"/>
<dbReference type="PANTHER" id="PTHR36482:SF8">
    <property type="match status" value="1"/>
</dbReference>
<dbReference type="Pfam" id="PF21230">
    <property type="entry name" value="Nakanori"/>
    <property type="match status" value="1"/>
</dbReference>
<dbReference type="Proteomes" id="UP000515121">
    <property type="component" value="Unplaced"/>
</dbReference>
<proteinExistence type="predicted"/>
<accession>A0A6P6AIP5</accession>
<dbReference type="KEGG" id="dzi:111309925"/>
<dbReference type="RefSeq" id="XP_022764681.1">
    <property type="nucleotide sequence ID" value="XM_022908946.1"/>
</dbReference>
<dbReference type="InterPro" id="IPR053085">
    <property type="entry name" value="Jasmonate-induced_protein"/>
</dbReference>
<gene>
    <name evidence="2" type="primary">LOC111309925</name>
</gene>
<dbReference type="OrthoDB" id="931869at2759"/>
<reference evidence="2" key="1">
    <citation type="submission" date="2025-08" db="UniProtKB">
        <authorList>
            <consortium name="RefSeq"/>
        </authorList>
    </citation>
    <scope>IDENTIFICATION</scope>
    <source>
        <tissue evidence="2">Fruit stalk</tissue>
    </source>
</reference>
<dbReference type="PANTHER" id="PTHR36482">
    <property type="entry name" value="OSJNBA0024J22.15 PROTEIN"/>
    <property type="match status" value="1"/>
</dbReference>
<evidence type="ECO:0000313" key="2">
    <source>
        <dbReference type="RefSeq" id="XP_022764681.1"/>
    </source>
</evidence>
<protein>
    <submittedName>
        <fullName evidence="2">23 kDa jasmonate-induced protein-like</fullName>
    </submittedName>
</protein>